<dbReference type="Proteomes" id="UP001375743">
    <property type="component" value="Unassembled WGS sequence"/>
</dbReference>
<dbReference type="PANTHER" id="PTHR13504">
    <property type="entry name" value="FIDO DOMAIN-CONTAINING PROTEIN DDB_G0283145"/>
    <property type="match status" value="1"/>
</dbReference>
<organism evidence="2 3">
    <name type="scientific">Benzoatithermus flavus</name>
    <dbReference type="NCBI Taxonomy" id="3108223"/>
    <lineage>
        <taxon>Bacteria</taxon>
        <taxon>Pseudomonadati</taxon>
        <taxon>Pseudomonadota</taxon>
        <taxon>Alphaproteobacteria</taxon>
        <taxon>Geminicoccales</taxon>
        <taxon>Geminicoccaceae</taxon>
        <taxon>Benzoatithermus</taxon>
    </lineage>
</organism>
<dbReference type="SUPFAM" id="SSF140931">
    <property type="entry name" value="Fic-like"/>
    <property type="match status" value="1"/>
</dbReference>
<accession>A0ABU8XQX3</accession>
<proteinExistence type="predicted"/>
<evidence type="ECO:0000259" key="1">
    <source>
        <dbReference type="PROSITE" id="PS51459"/>
    </source>
</evidence>
<dbReference type="InterPro" id="IPR040198">
    <property type="entry name" value="Fido_containing"/>
</dbReference>
<sequence>MARQGQYRITSVAGEPVRAFVPPPLPPDPPVDARRFGRKLDRANQALGRLDGLATMLPDPHLFIYFYIRKEAVLSSQIEGTQSSLSDLLLFEIDEAPGVPTDDVVEVSSYVAAMDHGLKRLREGLPLSLRLIREIHAILLQHGRGADKAPGEFRRSQNWIGGSRPGNAIFVPPPHELVLDLMSQLELFLHDERHDLPILIKAGLAHVQFETIHPFLDGNGRLGRLLITFLLCADGVLSEPLLYLSLYLKARRSDYYRLLQSVRAEGAWEEWIDFFLDGITETATQAAQTATKALALFEQDRRRLQGLAKSAGTALRVHDHLRRHPLTTIRRAQADLGLSNPAVTSAIENLIELGMVREVTGRRRGRVFAYDRYLTLLSAGTEPYSVMGAQD</sequence>
<name>A0ABU8XQX3_9PROT</name>
<dbReference type="PIRSF" id="PIRSF038925">
    <property type="entry name" value="AMP-prot_trans"/>
    <property type="match status" value="1"/>
</dbReference>
<gene>
    <name evidence="2" type="ORF">U1T56_09120</name>
</gene>
<evidence type="ECO:0000313" key="2">
    <source>
        <dbReference type="EMBL" id="MEK0083314.1"/>
    </source>
</evidence>
<protein>
    <submittedName>
        <fullName evidence="2">Fic family protein</fullName>
    </submittedName>
</protein>
<dbReference type="Pfam" id="PF02661">
    <property type="entry name" value="Fic"/>
    <property type="match status" value="1"/>
</dbReference>
<reference evidence="2 3" key="1">
    <citation type="submission" date="2024-01" db="EMBL/GenBank/DDBJ databases">
        <title>Multi-omics insights into the function and evolution of sodium benzoate biodegradation pathways in Benzoatithermus flavus gen. nov., sp. nov. from hot spring.</title>
        <authorList>
            <person name="Hu C.-J."/>
            <person name="Li W.-J."/>
        </authorList>
    </citation>
    <scope>NUCLEOTIDE SEQUENCE [LARGE SCALE GENOMIC DNA]</scope>
    <source>
        <strain evidence="2 3">SYSU G07066</strain>
    </source>
</reference>
<dbReference type="PANTHER" id="PTHR13504:SF38">
    <property type="entry name" value="FIDO DOMAIN-CONTAINING PROTEIN"/>
    <property type="match status" value="1"/>
</dbReference>
<dbReference type="RefSeq" id="WP_418159157.1">
    <property type="nucleotide sequence ID" value="NZ_JBBLZC010000007.1"/>
</dbReference>
<dbReference type="InterPro" id="IPR026287">
    <property type="entry name" value="SoFic-like"/>
</dbReference>
<keyword evidence="3" id="KW-1185">Reference proteome</keyword>
<dbReference type="Gene3D" id="1.10.3290.10">
    <property type="entry name" value="Fido-like domain"/>
    <property type="match status" value="1"/>
</dbReference>
<feature type="domain" description="Fido" evidence="1">
    <location>
        <begin position="127"/>
        <end position="277"/>
    </location>
</feature>
<dbReference type="PROSITE" id="PS51459">
    <property type="entry name" value="FIDO"/>
    <property type="match status" value="1"/>
</dbReference>
<dbReference type="Pfam" id="PF13784">
    <property type="entry name" value="Fic_N"/>
    <property type="match status" value="1"/>
</dbReference>
<dbReference type="InterPro" id="IPR036597">
    <property type="entry name" value="Fido-like_dom_sf"/>
</dbReference>
<dbReference type="EMBL" id="JBBLZC010000007">
    <property type="protein sequence ID" value="MEK0083314.1"/>
    <property type="molecule type" value="Genomic_DNA"/>
</dbReference>
<comment type="caution">
    <text evidence="2">The sequence shown here is derived from an EMBL/GenBank/DDBJ whole genome shotgun (WGS) entry which is preliminary data.</text>
</comment>
<dbReference type="InterPro" id="IPR003812">
    <property type="entry name" value="Fido"/>
</dbReference>
<dbReference type="InterPro" id="IPR025758">
    <property type="entry name" value="Fic/DOC_N"/>
</dbReference>
<evidence type="ECO:0000313" key="3">
    <source>
        <dbReference type="Proteomes" id="UP001375743"/>
    </source>
</evidence>